<dbReference type="GO" id="GO:0006352">
    <property type="term" value="P:DNA-templated transcription initiation"/>
    <property type="evidence" value="ECO:0007669"/>
    <property type="project" value="UniProtKB-UniRule"/>
</dbReference>
<dbReference type="KEGG" id="tni:TVNIR_2954"/>
<dbReference type="InterPro" id="IPR009042">
    <property type="entry name" value="RNA_pol_sigma70_r1_2"/>
</dbReference>
<dbReference type="Proteomes" id="UP000010809">
    <property type="component" value="Chromosome"/>
</dbReference>
<evidence type="ECO:0000256" key="1">
    <source>
        <dbReference type="ARBA" id="ARBA00022490"/>
    </source>
</evidence>
<dbReference type="Gene3D" id="1.10.10.10">
    <property type="entry name" value="Winged helix-like DNA-binding domain superfamily/Winged helix DNA-binding domain"/>
    <property type="match status" value="2"/>
</dbReference>
<feature type="domain" description="RNA polymerase sigma-70" evidence="8">
    <location>
        <begin position="130"/>
        <end position="143"/>
    </location>
</feature>
<comment type="function">
    <text evidence="6">Sigma factors are initiation factors that promote the attachment of RNA polymerase to specific initiation sites and are then released. This sigma factor is the master transcriptional regulator of the stationary phase and the general stress response.</text>
</comment>
<keyword evidence="3 6" id="KW-0731">Sigma factor</keyword>
<evidence type="ECO:0000313" key="11">
    <source>
        <dbReference type="Proteomes" id="UP000010809"/>
    </source>
</evidence>
<dbReference type="InterPro" id="IPR036388">
    <property type="entry name" value="WH-like_DNA-bd_sf"/>
</dbReference>
<name>L0E017_THIND</name>
<dbReference type="PROSITE" id="PS00715">
    <property type="entry name" value="SIGMA70_1"/>
    <property type="match status" value="1"/>
</dbReference>
<feature type="compositionally biased region" description="Acidic residues" evidence="7">
    <location>
        <begin position="16"/>
        <end position="40"/>
    </location>
</feature>
<dbReference type="PANTHER" id="PTHR30603:SF67">
    <property type="entry name" value="RNA POLYMERASE SIGMA FACTOR RPOS"/>
    <property type="match status" value="1"/>
</dbReference>
<dbReference type="InterPro" id="IPR000943">
    <property type="entry name" value="RNA_pol_sigma70"/>
</dbReference>
<evidence type="ECO:0000256" key="2">
    <source>
        <dbReference type="ARBA" id="ARBA00023015"/>
    </source>
</evidence>
<keyword evidence="2 6" id="KW-0805">Transcription regulation</keyword>
<dbReference type="NCBIfam" id="TIGR02394">
    <property type="entry name" value="rpoS_proteo"/>
    <property type="match status" value="1"/>
</dbReference>
<dbReference type="HOGENOM" id="CLU_014793_3_5_6"/>
<feature type="domain" description="RNA polymerase sigma-70" evidence="9">
    <location>
        <begin position="299"/>
        <end position="325"/>
    </location>
</feature>
<dbReference type="NCBIfam" id="NF004207">
    <property type="entry name" value="PRK05657.1"/>
    <property type="match status" value="1"/>
</dbReference>
<dbReference type="CDD" id="cd06171">
    <property type="entry name" value="Sigma70_r4"/>
    <property type="match status" value="1"/>
</dbReference>
<dbReference type="SUPFAM" id="SSF88659">
    <property type="entry name" value="Sigma3 and sigma4 domains of RNA polymerase sigma factors"/>
    <property type="match status" value="2"/>
</dbReference>
<keyword evidence="5 6" id="KW-0804">Transcription</keyword>
<evidence type="ECO:0000256" key="5">
    <source>
        <dbReference type="ARBA" id="ARBA00023163"/>
    </source>
</evidence>
<dbReference type="AlphaFoldDB" id="L0E017"/>
<dbReference type="InterPro" id="IPR007624">
    <property type="entry name" value="RNA_pol_sigma70_r3"/>
</dbReference>
<dbReference type="HAMAP" id="MF_00959">
    <property type="entry name" value="Sigma70_RpoS"/>
    <property type="match status" value="1"/>
</dbReference>
<dbReference type="Gene3D" id="1.10.601.10">
    <property type="entry name" value="RNA Polymerase Primary Sigma Factor"/>
    <property type="match status" value="1"/>
</dbReference>
<dbReference type="InterPro" id="IPR007627">
    <property type="entry name" value="RNA_pol_sigma70_r2"/>
</dbReference>
<dbReference type="InterPro" id="IPR014284">
    <property type="entry name" value="RNA_pol_sigma-70_dom"/>
</dbReference>
<evidence type="ECO:0000256" key="4">
    <source>
        <dbReference type="ARBA" id="ARBA00023125"/>
    </source>
</evidence>
<keyword evidence="11" id="KW-1185">Reference proteome</keyword>
<feature type="DNA-binding region" description="H-T-H motif" evidence="6">
    <location>
        <begin position="300"/>
        <end position="319"/>
    </location>
</feature>
<dbReference type="eggNOG" id="COG0568">
    <property type="taxonomic scope" value="Bacteria"/>
</dbReference>
<dbReference type="GO" id="GO:0003677">
    <property type="term" value="F:DNA binding"/>
    <property type="evidence" value="ECO:0007669"/>
    <property type="project" value="UniProtKB-UniRule"/>
</dbReference>
<evidence type="ECO:0000313" key="10">
    <source>
        <dbReference type="EMBL" id="AGA34592.1"/>
    </source>
</evidence>
<evidence type="ECO:0000259" key="8">
    <source>
        <dbReference type="PROSITE" id="PS00715"/>
    </source>
</evidence>
<organism evidence="10 11">
    <name type="scientific">Thioalkalivibrio nitratireducens (strain DSM 14787 / UNIQEM 213 / ALEN2)</name>
    <dbReference type="NCBI Taxonomy" id="1255043"/>
    <lineage>
        <taxon>Bacteria</taxon>
        <taxon>Pseudomonadati</taxon>
        <taxon>Pseudomonadota</taxon>
        <taxon>Gammaproteobacteria</taxon>
        <taxon>Chromatiales</taxon>
        <taxon>Ectothiorhodospiraceae</taxon>
        <taxon>Thioalkalivibrio</taxon>
    </lineage>
</organism>
<dbReference type="GO" id="GO:0016987">
    <property type="term" value="F:sigma factor activity"/>
    <property type="evidence" value="ECO:0007669"/>
    <property type="project" value="UniProtKB-UniRule"/>
</dbReference>
<reference evidence="10" key="1">
    <citation type="submission" date="2015-12" db="EMBL/GenBank/DDBJ databases">
        <authorList>
            <person name="Tikhonova T.V."/>
            <person name="Pavlov A.R."/>
            <person name="Beletsky A.V."/>
            <person name="Mardanov A.V."/>
            <person name="Sorokin D.Y."/>
            <person name="Ravin N.V."/>
            <person name="Popov V.O."/>
        </authorList>
    </citation>
    <scope>NUCLEOTIDE SEQUENCE</scope>
    <source>
        <strain evidence="10">DSM 14787</strain>
    </source>
</reference>
<comment type="subunit">
    <text evidence="6">Interacts with the RNA polymerase core enzyme.</text>
</comment>
<dbReference type="PRINTS" id="PR00046">
    <property type="entry name" value="SIGMA70FCT"/>
</dbReference>
<comment type="similarity">
    <text evidence="6">Belongs to the sigma-70 factor family. RpoS subfamily.</text>
</comment>
<dbReference type="SUPFAM" id="SSF88946">
    <property type="entry name" value="Sigma2 domain of RNA polymerase sigma factors"/>
    <property type="match status" value="1"/>
</dbReference>
<dbReference type="PATRIC" id="fig|1255043.3.peg.2981"/>
<sequence>MPPQNRFLKQASIDLTDPELDALQEAEEADPVDPEVESIEEAEGIELDPVVVETGVRRQHDAGPAELDAIQLYLRDIEFRPLLTPEEEVYYARLARAGDPTGRQRMIECNLRLVVKIARRYMNRGLALLDLIEEGNLGLMHAVEKFDPERGFRFSTYATWWIRQTIERALMNQGRTIRIPVHVSKELRAQNKVARGLMQELGREPTEDELATRLGKPVAEIQRLRAMSEPSTSIDIAVGPDGDRSLTEILPDENSAGPSALLEDEDIRNLVAAWLEELDQKQREVLVRRFGLHGFERCTLEQVGAEIGVTRERVRQIQMEALKRLRRLLKTRGLSEDVLLPRP</sequence>
<evidence type="ECO:0000259" key="9">
    <source>
        <dbReference type="PROSITE" id="PS00716"/>
    </source>
</evidence>
<accession>L0E017</accession>
<dbReference type="GO" id="GO:0005737">
    <property type="term" value="C:cytoplasm"/>
    <property type="evidence" value="ECO:0007669"/>
    <property type="project" value="UniProtKB-SubCell"/>
</dbReference>
<dbReference type="NCBIfam" id="TIGR02937">
    <property type="entry name" value="sigma70-ECF"/>
    <property type="match status" value="1"/>
</dbReference>
<keyword evidence="4 6" id="KW-0238">DNA-binding</keyword>
<dbReference type="InterPro" id="IPR013325">
    <property type="entry name" value="RNA_pol_sigma_r2"/>
</dbReference>
<dbReference type="Pfam" id="PF00140">
    <property type="entry name" value="Sigma70_r1_2"/>
    <property type="match status" value="1"/>
</dbReference>
<dbReference type="InterPro" id="IPR013324">
    <property type="entry name" value="RNA_pol_sigma_r3/r4-like"/>
</dbReference>
<proteinExistence type="inferred from homology"/>
<comment type="subcellular location">
    <subcellularLocation>
        <location evidence="6">Cytoplasm</location>
    </subcellularLocation>
</comment>
<dbReference type="OrthoDB" id="9809557at2"/>
<dbReference type="EMBL" id="CP003989">
    <property type="protein sequence ID" value="AGA34592.1"/>
    <property type="molecule type" value="Genomic_DNA"/>
</dbReference>
<feature type="region of interest" description="Disordered" evidence="7">
    <location>
        <begin position="1"/>
        <end position="40"/>
    </location>
</feature>
<dbReference type="RefSeq" id="WP_015259700.1">
    <property type="nucleotide sequence ID" value="NC_019902.2"/>
</dbReference>
<feature type="region of interest" description="Sigma-70 factor domain-1" evidence="6">
    <location>
        <begin position="68"/>
        <end position="101"/>
    </location>
</feature>
<dbReference type="InterPro" id="IPR007630">
    <property type="entry name" value="RNA_pol_sigma70_r4"/>
</dbReference>
<feature type="region of interest" description="Sigma-70 factor domain-3" evidence="6">
    <location>
        <begin position="186"/>
        <end position="261"/>
    </location>
</feature>
<dbReference type="Pfam" id="PF04545">
    <property type="entry name" value="Sigma70_r4"/>
    <property type="match status" value="1"/>
</dbReference>
<feature type="region of interest" description="Sigma-70 factor domain-2" evidence="6">
    <location>
        <begin position="106"/>
        <end position="176"/>
    </location>
</feature>
<dbReference type="Pfam" id="PF04539">
    <property type="entry name" value="Sigma70_r3"/>
    <property type="match status" value="1"/>
</dbReference>
<dbReference type="PANTHER" id="PTHR30603">
    <property type="entry name" value="RNA POLYMERASE SIGMA FACTOR RPO"/>
    <property type="match status" value="1"/>
</dbReference>
<dbReference type="InterPro" id="IPR012761">
    <property type="entry name" value="RNA_pol_sigma_RpoS"/>
</dbReference>
<feature type="short sequence motif" description="Interaction with polymerase core subunit RpoC" evidence="6">
    <location>
        <begin position="130"/>
        <end position="133"/>
    </location>
</feature>
<dbReference type="FunFam" id="1.10.601.10:FF:000001">
    <property type="entry name" value="RNA polymerase sigma factor SigA"/>
    <property type="match status" value="1"/>
</dbReference>
<evidence type="ECO:0000256" key="7">
    <source>
        <dbReference type="SAM" id="MobiDB-lite"/>
    </source>
</evidence>
<evidence type="ECO:0000256" key="3">
    <source>
        <dbReference type="ARBA" id="ARBA00023082"/>
    </source>
</evidence>
<keyword evidence="1 6" id="KW-0963">Cytoplasm</keyword>
<dbReference type="PROSITE" id="PS00716">
    <property type="entry name" value="SIGMA70_2"/>
    <property type="match status" value="1"/>
</dbReference>
<dbReference type="STRING" id="1255043.TVNIR_2954"/>
<protein>
    <recommendedName>
        <fullName evidence="6">RNA polymerase sigma factor RpoS</fullName>
    </recommendedName>
    <alternativeName>
        <fullName evidence="6">Sigma S</fullName>
    </alternativeName>
    <alternativeName>
        <fullName evidence="6">Sigma-38</fullName>
    </alternativeName>
</protein>
<evidence type="ECO:0000256" key="6">
    <source>
        <dbReference type="HAMAP-Rule" id="MF_00959"/>
    </source>
</evidence>
<dbReference type="InterPro" id="IPR050239">
    <property type="entry name" value="Sigma-70_RNA_pol_init_factors"/>
</dbReference>
<gene>
    <name evidence="10" type="primary">rpoS [H]</name>
    <name evidence="6" type="synonym">rpoS</name>
    <name evidence="10" type="ordered locus">TVNIR_2954</name>
</gene>
<feature type="region of interest" description="Sigma-70 factor domain-4" evidence="6">
    <location>
        <begin position="274"/>
        <end position="327"/>
    </location>
</feature>
<dbReference type="Pfam" id="PF04542">
    <property type="entry name" value="Sigma70_r2"/>
    <property type="match status" value="1"/>
</dbReference>